<reference evidence="11 12" key="1">
    <citation type="journal article" date="2003" name="Nature">
        <title>Genome divergence in two Prochlorococcus ecotypes reflects oceanic niche differentiation.</title>
        <authorList>
            <person name="Rocap G."/>
            <person name="Larimer F.W."/>
            <person name="Lamerdin J.E."/>
            <person name="Malfatti S."/>
            <person name="Chain P."/>
            <person name="Ahlgren N.A."/>
            <person name="Arellano A."/>
            <person name="Coleman M."/>
            <person name="Hauser L."/>
            <person name="Hess W.R."/>
            <person name="Johnson Z.I."/>
            <person name="Land M.L."/>
            <person name="Lindell D."/>
            <person name="Post A.F."/>
            <person name="Regala W."/>
            <person name="Shah M."/>
            <person name="Shaw S.L."/>
            <person name="Steglich C."/>
            <person name="Sullivan M.B."/>
            <person name="Ting C.S."/>
            <person name="Tolonen A."/>
            <person name="Webb E.A."/>
            <person name="Zinser E.R."/>
            <person name="Chisholm S.W."/>
        </authorList>
    </citation>
    <scope>NUCLEOTIDE SEQUENCE [LARGE SCALE GENOMIC DNA]</scope>
    <source>
        <strain evidence="12">MIT 9313</strain>
    </source>
</reference>
<evidence type="ECO:0000256" key="5">
    <source>
        <dbReference type="ARBA" id="ARBA00022679"/>
    </source>
</evidence>
<dbReference type="CDD" id="cd00075">
    <property type="entry name" value="HATPase"/>
    <property type="match status" value="1"/>
</dbReference>
<comment type="subcellular location">
    <subcellularLocation>
        <location evidence="2">Membrane</location>
    </subcellularLocation>
</comment>
<comment type="catalytic activity">
    <reaction evidence="1">
        <text>ATP + protein L-histidine = ADP + protein N-phospho-L-histidine.</text>
        <dbReference type="EC" id="2.7.13.3"/>
    </reaction>
</comment>
<dbReference type="FunFam" id="1.10.287.130:FF:000001">
    <property type="entry name" value="Two-component sensor histidine kinase"/>
    <property type="match status" value="1"/>
</dbReference>
<keyword evidence="4" id="KW-0597">Phosphoprotein</keyword>
<dbReference type="PRINTS" id="PR00344">
    <property type="entry name" value="BCTRLSENSOR"/>
</dbReference>
<dbReference type="InterPro" id="IPR003661">
    <property type="entry name" value="HisK_dim/P_dom"/>
</dbReference>
<evidence type="ECO:0000259" key="10">
    <source>
        <dbReference type="PROSITE" id="PS50885"/>
    </source>
</evidence>
<evidence type="ECO:0000259" key="9">
    <source>
        <dbReference type="PROSITE" id="PS50109"/>
    </source>
</evidence>
<dbReference type="Gene3D" id="3.30.565.10">
    <property type="entry name" value="Histidine kinase-like ATPase, C-terminal domain"/>
    <property type="match status" value="1"/>
</dbReference>
<dbReference type="PROSITE" id="PS50109">
    <property type="entry name" value="HIS_KIN"/>
    <property type="match status" value="1"/>
</dbReference>
<dbReference type="HOGENOM" id="CLU_000445_89_6_3"/>
<protein>
    <recommendedName>
        <fullName evidence="3">histidine kinase</fullName>
        <ecNumber evidence="3">2.7.13.3</ecNumber>
    </recommendedName>
</protein>
<evidence type="ECO:0000256" key="2">
    <source>
        <dbReference type="ARBA" id="ARBA00004370"/>
    </source>
</evidence>
<keyword evidence="8" id="KW-0472">Membrane</keyword>
<keyword evidence="8" id="KW-0812">Transmembrane</keyword>
<dbReference type="PANTHER" id="PTHR43547:SF2">
    <property type="entry name" value="HYBRID SIGNAL TRANSDUCTION HISTIDINE KINASE C"/>
    <property type="match status" value="1"/>
</dbReference>
<dbReference type="RefSeq" id="WP_011129644.1">
    <property type="nucleotide sequence ID" value="NC_005071.1"/>
</dbReference>
<evidence type="ECO:0000256" key="8">
    <source>
        <dbReference type="SAM" id="Phobius"/>
    </source>
</evidence>
<evidence type="ECO:0000313" key="12">
    <source>
        <dbReference type="Proteomes" id="UP000001423"/>
    </source>
</evidence>
<evidence type="ECO:0000256" key="3">
    <source>
        <dbReference type="ARBA" id="ARBA00012438"/>
    </source>
</evidence>
<dbReference type="GO" id="GO:0000155">
    <property type="term" value="F:phosphorelay sensor kinase activity"/>
    <property type="evidence" value="ECO:0007669"/>
    <property type="project" value="InterPro"/>
</dbReference>
<accession>Q7V8R6</accession>
<dbReference type="PANTHER" id="PTHR43547">
    <property type="entry name" value="TWO-COMPONENT HISTIDINE KINASE"/>
    <property type="match status" value="1"/>
</dbReference>
<dbReference type="InterPro" id="IPR005467">
    <property type="entry name" value="His_kinase_dom"/>
</dbReference>
<name>Q7V8R6_PROMM</name>
<keyword evidence="12" id="KW-1185">Reference proteome</keyword>
<dbReference type="SMART" id="SM00388">
    <property type="entry name" value="HisKA"/>
    <property type="match status" value="1"/>
</dbReference>
<dbReference type="EC" id="2.7.13.3" evidence="3"/>
<sequence>MDINRLGKSLNARGGWINFRRPPYSIRRVIERTSLMAVGLGYGLLLLFNLQLPAEQRRQAQREDLNDAKAILRQSKDLILRADSVSASENSIDTLLLKRLLSDFSSFDLLISMHPKGFEAGFVIPDVRGGIGLGKVLASYGLQKYQGDSRYGPVLIDIDSAYYSIIKDQVDLHGNDWNIYLVQDVSRQIRQQNILTIILFLAALLASMVTLSLTRTGIRRGLEPLQRFGGVIESVSSGSLDDHRCDPKYEPLELKPLAGSFNALLDHLADSWNRQRKFANALSHELRTPITLIIGYTSRVLRRSGNLSEDQRHQLTIIDDETRRLGRLITDLLDIAREESGALVITSEPFSAFETLEQVLLLNQGDHETRLKIQSSSHGFDQIWALGDHDRVVQCLSNLIENAFKYSPEEKRVELSCVSTHEHVRLQVRDHGPGVPEADQELIFQQFQRGSNTAQQPGSGVGLALVYSLVKRMGGRVWVENAADGGAIFVIELQRFQPA</sequence>
<proteinExistence type="predicted"/>
<dbReference type="KEGG" id="pmt:PMT_0265"/>
<dbReference type="eggNOG" id="COG2205">
    <property type="taxonomic scope" value="Bacteria"/>
</dbReference>
<feature type="domain" description="Histidine kinase" evidence="9">
    <location>
        <begin position="281"/>
        <end position="497"/>
    </location>
</feature>
<feature type="transmembrane region" description="Helical" evidence="8">
    <location>
        <begin position="33"/>
        <end position="52"/>
    </location>
</feature>
<dbReference type="SMART" id="SM00387">
    <property type="entry name" value="HATPase_c"/>
    <property type="match status" value="1"/>
</dbReference>
<dbReference type="InterPro" id="IPR004358">
    <property type="entry name" value="Sig_transdc_His_kin-like_C"/>
</dbReference>
<keyword evidence="6 11" id="KW-0418">Kinase</keyword>
<dbReference type="SUPFAM" id="SSF55874">
    <property type="entry name" value="ATPase domain of HSP90 chaperone/DNA topoisomerase II/histidine kinase"/>
    <property type="match status" value="1"/>
</dbReference>
<dbReference type="EMBL" id="BX548175">
    <property type="protein sequence ID" value="CAE20440.1"/>
    <property type="molecule type" value="Genomic_DNA"/>
</dbReference>
<dbReference type="InterPro" id="IPR003594">
    <property type="entry name" value="HATPase_dom"/>
</dbReference>
<dbReference type="InterPro" id="IPR036097">
    <property type="entry name" value="HisK_dim/P_sf"/>
</dbReference>
<feature type="transmembrane region" description="Helical" evidence="8">
    <location>
        <begin position="194"/>
        <end position="213"/>
    </location>
</feature>
<dbReference type="GO" id="GO:0016020">
    <property type="term" value="C:membrane"/>
    <property type="evidence" value="ECO:0007669"/>
    <property type="project" value="UniProtKB-SubCell"/>
</dbReference>
<dbReference type="Pfam" id="PF02518">
    <property type="entry name" value="HATPase_c"/>
    <property type="match status" value="1"/>
</dbReference>
<gene>
    <name evidence="11" type="ordered locus">PMT_0265</name>
</gene>
<dbReference type="SUPFAM" id="SSF47384">
    <property type="entry name" value="Homodimeric domain of signal transducing histidine kinase"/>
    <property type="match status" value="1"/>
</dbReference>
<dbReference type="Gene3D" id="1.10.287.130">
    <property type="match status" value="1"/>
</dbReference>
<keyword evidence="8" id="KW-1133">Transmembrane helix</keyword>
<dbReference type="AlphaFoldDB" id="Q7V8R6"/>
<keyword evidence="5 11" id="KW-0808">Transferase</keyword>
<dbReference type="Proteomes" id="UP000001423">
    <property type="component" value="Chromosome"/>
</dbReference>
<keyword evidence="7" id="KW-0902">Two-component regulatory system</keyword>
<evidence type="ECO:0000256" key="7">
    <source>
        <dbReference type="ARBA" id="ARBA00023012"/>
    </source>
</evidence>
<dbReference type="Pfam" id="PF00512">
    <property type="entry name" value="HisKA"/>
    <property type="match status" value="1"/>
</dbReference>
<dbReference type="InterPro" id="IPR003660">
    <property type="entry name" value="HAMP_dom"/>
</dbReference>
<feature type="domain" description="HAMP" evidence="10">
    <location>
        <begin position="219"/>
        <end position="273"/>
    </location>
</feature>
<dbReference type="CDD" id="cd00082">
    <property type="entry name" value="HisKA"/>
    <property type="match status" value="1"/>
</dbReference>
<organism evidence="11 12">
    <name type="scientific">Prochlorococcus marinus (strain MIT 9313)</name>
    <dbReference type="NCBI Taxonomy" id="74547"/>
    <lineage>
        <taxon>Bacteria</taxon>
        <taxon>Bacillati</taxon>
        <taxon>Cyanobacteriota</taxon>
        <taxon>Cyanophyceae</taxon>
        <taxon>Synechococcales</taxon>
        <taxon>Prochlorococcaceae</taxon>
        <taxon>Prochlorococcus</taxon>
    </lineage>
</organism>
<dbReference type="InterPro" id="IPR036890">
    <property type="entry name" value="HATPase_C_sf"/>
</dbReference>
<evidence type="ECO:0000256" key="4">
    <source>
        <dbReference type="ARBA" id="ARBA00022553"/>
    </source>
</evidence>
<evidence type="ECO:0000313" key="11">
    <source>
        <dbReference type="EMBL" id="CAE20440.1"/>
    </source>
</evidence>
<evidence type="ECO:0000256" key="1">
    <source>
        <dbReference type="ARBA" id="ARBA00000085"/>
    </source>
</evidence>
<evidence type="ECO:0000256" key="6">
    <source>
        <dbReference type="ARBA" id="ARBA00022777"/>
    </source>
</evidence>
<dbReference type="PROSITE" id="PS50885">
    <property type="entry name" value="HAMP"/>
    <property type="match status" value="1"/>
</dbReference>
<dbReference type="Gene3D" id="6.10.340.10">
    <property type="match status" value="1"/>
</dbReference>